<dbReference type="NCBIfam" id="TIGR01452">
    <property type="entry name" value="PGP_euk"/>
    <property type="match status" value="1"/>
</dbReference>
<dbReference type="EMBL" id="CDMZ01003416">
    <property type="protein sequence ID" value="CEM46267.1"/>
    <property type="molecule type" value="Genomic_DNA"/>
</dbReference>
<dbReference type="Pfam" id="PF13242">
    <property type="entry name" value="Hydrolase_like"/>
    <property type="match status" value="1"/>
</dbReference>
<dbReference type="InterPro" id="IPR006357">
    <property type="entry name" value="HAD-SF_hydro_IIA"/>
</dbReference>
<dbReference type="Gene3D" id="3.40.50.1000">
    <property type="entry name" value="HAD superfamily/HAD-like"/>
    <property type="match status" value="2"/>
</dbReference>
<keyword evidence="1" id="KW-0378">Hydrolase</keyword>
<dbReference type="GO" id="GO:0005737">
    <property type="term" value="C:cytoplasm"/>
    <property type="evidence" value="ECO:0007669"/>
    <property type="project" value="TreeGrafter"/>
</dbReference>
<dbReference type="InterPro" id="IPR023214">
    <property type="entry name" value="HAD_sf"/>
</dbReference>
<accession>A0A0G4HPQ3</accession>
<dbReference type="NCBIfam" id="TIGR01460">
    <property type="entry name" value="HAD-SF-IIA"/>
    <property type="match status" value="1"/>
</dbReference>
<evidence type="ECO:0000256" key="2">
    <source>
        <dbReference type="SAM" id="SignalP"/>
    </source>
</evidence>
<evidence type="ECO:0000313" key="3">
    <source>
        <dbReference type="EMBL" id="CEM46267.1"/>
    </source>
</evidence>
<dbReference type="AlphaFoldDB" id="A0A0G4HPQ3"/>
<keyword evidence="2" id="KW-0732">Signal</keyword>
<dbReference type="VEuPathDB" id="CryptoDB:Cvel_7835"/>
<gene>
    <name evidence="3" type="ORF">Cvel_7835</name>
</gene>
<protein>
    <recommendedName>
        <fullName evidence="4">Phosphoglycolate phosphatase</fullName>
    </recommendedName>
</protein>
<dbReference type="PANTHER" id="PTHR19288">
    <property type="entry name" value="4-NITROPHENYLPHOSPHATASE-RELATED"/>
    <property type="match status" value="1"/>
</dbReference>
<reference evidence="3" key="1">
    <citation type="submission" date="2014-11" db="EMBL/GenBank/DDBJ databases">
        <authorList>
            <person name="Otto D Thomas"/>
            <person name="Naeem Raeece"/>
        </authorList>
    </citation>
    <scope>NUCLEOTIDE SEQUENCE</scope>
</reference>
<feature type="signal peptide" evidence="2">
    <location>
        <begin position="1"/>
        <end position="28"/>
    </location>
</feature>
<proteinExistence type="predicted"/>
<dbReference type="InterPro" id="IPR036412">
    <property type="entry name" value="HAD-like_sf"/>
</dbReference>
<dbReference type="PANTHER" id="PTHR19288:SF46">
    <property type="entry name" value="HALOACID DEHALOGENASE-LIKE HYDROLASE DOMAIN-CONTAINING PROTEIN 2"/>
    <property type="match status" value="1"/>
</dbReference>
<dbReference type="PhylomeDB" id="A0A0G4HPQ3"/>
<evidence type="ECO:0008006" key="4">
    <source>
        <dbReference type="Google" id="ProtNLM"/>
    </source>
</evidence>
<dbReference type="SUPFAM" id="SSF56784">
    <property type="entry name" value="HAD-like"/>
    <property type="match status" value="1"/>
</dbReference>
<dbReference type="GO" id="GO:0016791">
    <property type="term" value="F:phosphatase activity"/>
    <property type="evidence" value="ECO:0007669"/>
    <property type="project" value="InterPro"/>
</dbReference>
<organism evidence="3">
    <name type="scientific">Chromera velia CCMP2878</name>
    <dbReference type="NCBI Taxonomy" id="1169474"/>
    <lineage>
        <taxon>Eukaryota</taxon>
        <taxon>Sar</taxon>
        <taxon>Alveolata</taxon>
        <taxon>Colpodellida</taxon>
        <taxon>Chromeraceae</taxon>
        <taxon>Chromera</taxon>
    </lineage>
</organism>
<dbReference type="Pfam" id="PF13344">
    <property type="entry name" value="Hydrolase_6"/>
    <property type="match status" value="1"/>
</dbReference>
<sequence length="371" mass="41118">MRVPLRLLPASGHFPLLLLSFQLIPTSAFSLHALPSRLSRERGTHLRTATETAPVVPVMGSTEEGKLAYSYIEEHDVAKQSILDKYEGFVFDMDGVLWEGATLIPKARETVEYLMHAGKKVFFVTNNSSATRKQYIAKLKKLGYPELKPEVIYCAAAAVAKYMEHIGYKGKVFVLGGEGLREELSAVDGLEILPKDYWEASKQFPTPLEMANEEIDFDAKCVVMGFDQYFNYWKLGYATRLLTGNPDCLFIISNKDKLFPCGGGKRLPGTGAFIEALEMATSRRGHIVAKPGPFIIDDICESFSIPRESLCMIGDNLHTDIDFAISNGIGACMVETGVSQRDQIGRDRNPVPHFVLPTVAVLLAPSFESRL</sequence>
<dbReference type="InterPro" id="IPR006349">
    <property type="entry name" value="PGP_euk"/>
</dbReference>
<feature type="chain" id="PRO_5005192214" description="Phosphoglycolate phosphatase" evidence="2">
    <location>
        <begin position="29"/>
        <end position="371"/>
    </location>
</feature>
<name>A0A0G4HPQ3_9ALVE</name>
<evidence type="ECO:0000256" key="1">
    <source>
        <dbReference type="ARBA" id="ARBA00022801"/>
    </source>
</evidence>